<reference evidence="3" key="1">
    <citation type="journal article" date="2019" name="Int. J. Syst. Evol. Microbiol.">
        <title>The Global Catalogue of Microorganisms (GCM) 10K type strain sequencing project: providing services to taxonomists for standard genome sequencing and annotation.</title>
        <authorList>
            <consortium name="The Broad Institute Genomics Platform"/>
            <consortium name="The Broad Institute Genome Sequencing Center for Infectious Disease"/>
            <person name="Wu L."/>
            <person name="Ma J."/>
        </authorList>
    </citation>
    <scope>NUCLEOTIDE SEQUENCE [LARGE SCALE GENOMIC DNA]</scope>
    <source>
        <strain evidence="3">JCM 19134</strain>
    </source>
</reference>
<organism evidence="2 3">
    <name type="scientific">Halioxenophilus aromaticivorans</name>
    <dbReference type="NCBI Taxonomy" id="1306992"/>
    <lineage>
        <taxon>Bacteria</taxon>
        <taxon>Pseudomonadati</taxon>
        <taxon>Pseudomonadota</taxon>
        <taxon>Gammaproteobacteria</taxon>
        <taxon>Alteromonadales</taxon>
        <taxon>Alteromonadaceae</taxon>
        <taxon>Halioxenophilus</taxon>
    </lineage>
</organism>
<keyword evidence="3" id="KW-1185">Reference proteome</keyword>
<sequence>MNIEHFSTTCEDGVSLQGELFIPERPRAVVQFSCGTATPTKVYRHFLSHIAQAGFICALWDYRGSEIYQENLSQCQYQYADYGRQDMPAVKQYLRQRFPELPLVLLGHSAGGQQFGFMPDYSGVVGAISIGASSGYTGNMPLSYRLKAYWYFYAFMPASVAWRGYVATKSLGIMEDLPTGVATQWRDWCSKPDYFFDPQFRGQTLPADLFCDIHFPIQVYYASDDTIATPQNIDNFWRHVHSSAGVEIQQLDSKELKVKRIDHFGYFSRALKSQFWPQIIADINRFLD</sequence>
<evidence type="ECO:0000313" key="2">
    <source>
        <dbReference type="EMBL" id="GAA4946048.1"/>
    </source>
</evidence>
<evidence type="ECO:0000259" key="1">
    <source>
        <dbReference type="Pfam" id="PF12146"/>
    </source>
</evidence>
<evidence type="ECO:0000313" key="3">
    <source>
        <dbReference type="Proteomes" id="UP001409585"/>
    </source>
</evidence>
<dbReference type="SUPFAM" id="SSF53474">
    <property type="entry name" value="alpha/beta-Hydrolases"/>
    <property type="match status" value="1"/>
</dbReference>
<dbReference type="Pfam" id="PF12146">
    <property type="entry name" value="Hydrolase_4"/>
    <property type="match status" value="1"/>
</dbReference>
<dbReference type="RefSeq" id="WP_345422966.1">
    <property type="nucleotide sequence ID" value="NZ_AP031496.1"/>
</dbReference>
<dbReference type="Gene3D" id="3.40.50.1820">
    <property type="entry name" value="alpha/beta hydrolase"/>
    <property type="match status" value="1"/>
</dbReference>
<dbReference type="PIRSF" id="PIRSF037442">
    <property type="entry name" value="UCP037442_abhydr"/>
    <property type="match status" value="1"/>
</dbReference>
<dbReference type="AlphaFoldDB" id="A0AAV3U3Z9"/>
<dbReference type="EMBL" id="BAABLX010000024">
    <property type="protein sequence ID" value="GAA4946048.1"/>
    <property type="molecule type" value="Genomic_DNA"/>
</dbReference>
<gene>
    <name evidence="2" type="ORF">GCM10025791_26660</name>
</gene>
<protein>
    <submittedName>
        <fullName evidence="2">Alpha/beta fold hydrolase</fullName>
    </submittedName>
</protein>
<feature type="domain" description="Serine aminopeptidase S33" evidence="1">
    <location>
        <begin position="25"/>
        <end position="143"/>
    </location>
</feature>
<proteinExistence type="predicted"/>
<dbReference type="Proteomes" id="UP001409585">
    <property type="component" value="Unassembled WGS sequence"/>
</dbReference>
<name>A0AAV3U3Z9_9ALTE</name>
<accession>A0AAV3U3Z9</accession>
<dbReference type="InterPro" id="IPR029058">
    <property type="entry name" value="AB_hydrolase_fold"/>
</dbReference>
<keyword evidence="2" id="KW-0378">Hydrolase</keyword>
<dbReference type="InterPro" id="IPR022742">
    <property type="entry name" value="Hydrolase_4"/>
</dbReference>
<dbReference type="InterPro" id="IPR017208">
    <property type="entry name" value="UCP037442_abhydr"/>
</dbReference>
<dbReference type="GO" id="GO:0016787">
    <property type="term" value="F:hydrolase activity"/>
    <property type="evidence" value="ECO:0007669"/>
    <property type="project" value="UniProtKB-KW"/>
</dbReference>
<comment type="caution">
    <text evidence="2">The sequence shown here is derived from an EMBL/GenBank/DDBJ whole genome shotgun (WGS) entry which is preliminary data.</text>
</comment>